<accession>A0AAE3VRT9</accession>
<dbReference type="AlphaFoldDB" id="A0AAE3VRT9"/>
<gene>
    <name evidence="1" type="ORF">J2S73_004090</name>
</gene>
<comment type="caution">
    <text evidence="1">The sequence shown here is derived from an EMBL/GenBank/DDBJ whole genome shotgun (WGS) entry which is preliminary data.</text>
</comment>
<evidence type="ECO:0000313" key="1">
    <source>
        <dbReference type="EMBL" id="MDQ0317604.1"/>
    </source>
</evidence>
<name>A0AAE3VRT9_9HYPH</name>
<proteinExistence type="predicted"/>
<dbReference type="GO" id="GO:0016787">
    <property type="term" value="F:hydrolase activity"/>
    <property type="evidence" value="ECO:0007669"/>
    <property type="project" value="UniProtKB-KW"/>
</dbReference>
<keyword evidence="1" id="KW-0378">Hydrolase</keyword>
<dbReference type="RefSeq" id="WP_306887525.1">
    <property type="nucleotide sequence ID" value="NZ_JAUSUL010000006.1"/>
</dbReference>
<dbReference type="EMBL" id="JAUSUL010000006">
    <property type="protein sequence ID" value="MDQ0317604.1"/>
    <property type="molecule type" value="Genomic_DNA"/>
</dbReference>
<organism evidence="1 2">
    <name type="scientific">Amorphus orientalis</name>
    <dbReference type="NCBI Taxonomy" id="649198"/>
    <lineage>
        <taxon>Bacteria</taxon>
        <taxon>Pseudomonadati</taxon>
        <taxon>Pseudomonadota</taxon>
        <taxon>Alphaproteobacteria</taxon>
        <taxon>Hyphomicrobiales</taxon>
        <taxon>Amorphaceae</taxon>
        <taxon>Amorphus</taxon>
    </lineage>
</organism>
<keyword evidence="2" id="KW-1185">Reference proteome</keyword>
<evidence type="ECO:0000313" key="2">
    <source>
        <dbReference type="Proteomes" id="UP001229244"/>
    </source>
</evidence>
<protein>
    <submittedName>
        <fullName evidence="1">Phosphoglycolate phosphatase-like HAD superfamily hydrolase</fullName>
    </submittedName>
</protein>
<sequence length="203" mass="22196">MNAFAHLIANFGSPEPCKTPADPKLLPFGVQETPVETGPNLEEMEERVRAEARAEADARCETVRAEERARFERDLAEQREAWCADESARLATQMTTAWGELEDGIADSLARVIGPFVKDAVRVEAVAEIRRTITAVLSDAGNKCVRVTGPEDLLDRLASELGERAAGLSFEPGETVDIQVTADNTVIETQLGAWFERLASAIR</sequence>
<dbReference type="Proteomes" id="UP001229244">
    <property type="component" value="Unassembled WGS sequence"/>
</dbReference>
<reference evidence="1" key="1">
    <citation type="submission" date="2023-07" db="EMBL/GenBank/DDBJ databases">
        <title>Genomic Encyclopedia of Type Strains, Phase IV (KMG-IV): sequencing the most valuable type-strain genomes for metagenomic binning, comparative biology and taxonomic classification.</title>
        <authorList>
            <person name="Goeker M."/>
        </authorList>
    </citation>
    <scope>NUCLEOTIDE SEQUENCE</scope>
    <source>
        <strain evidence="1">DSM 21202</strain>
    </source>
</reference>